<comment type="caution">
    <text evidence="1">The sequence shown here is derived from an EMBL/GenBank/DDBJ whole genome shotgun (WGS) entry which is preliminary data.</text>
</comment>
<sequence length="172" mass="19340">MATGSGRLPGLCHAGGPKLGQETARWKYDVWREEKRLTIFTLKYTDEMEAVAAVDDCLCLQFTFQPSDPSTYSLTPTFSSGGQKKDSPFIQNLLGKRALTSSLDVQALLDQLDNDRLREDSVASSEASQDNFSDFERQVVPRFGQETAAWKYDDRRARETIMSSWATRTTLP</sequence>
<name>A0A1D1UKS6_RAMVA</name>
<protein>
    <submittedName>
        <fullName evidence="1">Uncharacterized protein</fullName>
    </submittedName>
</protein>
<reference evidence="1 2" key="1">
    <citation type="journal article" date="2016" name="Nat. Commun.">
        <title>Extremotolerant tardigrade genome and improved radiotolerance of human cultured cells by tardigrade-unique protein.</title>
        <authorList>
            <person name="Hashimoto T."/>
            <person name="Horikawa D.D."/>
            <person name="Saito Y."/>
            <person name="Kuwahara H."/>
            <person name="Kozuka-Hata H."/>
            <person name="Shin-I T."/>
            <person name="Minakuchi Y."/>
            <person name="Ohishi K."/>
            <person name="Motoyama A."/>
            <person name="Aizu T."/>
            <person name="Enomoto A."/>
            <person name="Kondo K."/>
            <person name="Tanaka S."/>
            <person name="Hara Y."/>
            <person name="Koshikawa S."/>
            <person name="Sagara H."/>
            <person name="Miura T."/>
            <person name="Yokobori S."/>
            <person name="Miyagawa K."/>
            <person name="Suzuki Y."/>
            <person name="Kubo T."/>
            <person name="Oyama M."/>
            <person name="Kohara Y."/>
            <person name="Fujiyama A."/>
            <person name="Arakawa K."/>
            <person name="Katayama T."/>
            <person name="Toyoda A."/>
            <person name="Kunieda T."/>
        </authorList>
    </citation>
    <scope>NUCLEOTIDE SEQUENCE [LARGE SCALE GENOMIC DNA]</scope>
    <source>
        <strain evidence="1 2">YOKOZUNA-1</strain>
    </source>
</reference>
<dbReference type="AlphaFoldDB" id="A0A1D1UKS6"/>
<proteinExistence type="predicted"/>
<evidence type="ECO:0000313" key="1">
    <source>
        <dbReference type="EMBL" id="GAU90304.1"/>
    </source>
</evidence>
<evidence type="ECO:0000313" key="2">
    <source>
        <dbReference type="Proteomes" id="UP000186922"/>
    </source>
</evidence>
<dbReference type="EMBL" id="BDGG01000001">
    <property type="protein sequence ID" value="GAU90304.1"/>
    <property type="molecule type" value="Genomic_DNA"/>
</dbReference>
<organism evidence="1 2">
    <name type="scientific">Ramazzottius varieornatus</name>
    <name type="common">Water bear</name>
    <name type="synonym">Tardigrade</name>
    <dbReference type="NCBI Taxonomy" id="947166"/>
    <lineage>
        <taxon>Eukaryota</taxon>
        <taxon>Metazoa</taxon>
        <taxon>Ecdysozoa</taxon>
        <taxon>Tardigrada</taxon>
        <taxon>Eutardigrada</taxon>
        <taxon>Parachela</taxon>
        <taxon>Hypsibioidea</taxon>
        <taxon>Ramazzottiidae</taxon>
        <taxon>Ramazzottius</taxon>
    </lineage>
</organism>
<dbReference type="Proteomes" id="UP000186922">
    <property type="component" value="Unassembled WGS sequence"/>
</dbReference>
<accession>A0A1D1UKS6</accession>
<keyword evidence="2" id="KW-1185">Reference proteome</keyword>
<gene>
    <name evidence="1" type="primary">RvY_02739-1</name>
    <name evidence="1" type="synonym">RvY_02739.1</name>
    <name evidence="1" type="ORF">RvY_02739</name>
</gene>